<feature type="region of interest" description="Disordered" evidence="2">
    <location>
        <begin position="37"/>
        <end position="58"/>
    </location>
</feature>
<accession>A0A448ZLP2</accession>
<dbReference type="AlphaFoldDB" id="A0A448ZLP2"/>
<dbReference type="SUPFAM" id="SSF55909">
    <property type="entry name" value="Pentein"/>
    <property type="match status" value="1"/>
</dbReference>
<gene>
    <name evidence="3" type="ORF">PSNMU_V1.4_AUG-EV-PASAV3_0099550</name>
</gene>
<sequence length="482" mass="51750">MEAHEPKCAQQEAAELPLVSSIDASAGPADLSTILESLEPREGGKQTSGGGGDQPIYRMPAEWEPHSACLILFPHNPNTFRVDRASEEILALALAIATHGGEAVCLLCKDASHAEGVSDRLRGFLPKGSCAPIGVGVCPSDDTWARDTAPTFVFCRGRNDQRNRLIGMDWTFNAYGGPEEGAYWPCKRDQRIARAICSETTVAVDPALRGAHGGLGSGSLAGSLSISGSLSVPLVLEGGSFHTDGEGTLLTTAECLLNPNRNPHLSREDIEAVLKRALGVSVVLWLPYGLRNDHDTNGHVDNFCAFVRPGHVVLAWTDNEDEGGDEEDGDATNYERCRAAQKYLESHTDAMGRTIEITRLCLPDPPLAYTEEEAATIGQPSTGDSDAAALARLPNEPMAASYVNYYVANQAVLVPQFAAPGESTDHDRSLRETDQRALDTLRLLYPNRTVVGVPSREILLGGGNIHCQTQQVPAFVEQGGFR</sequence>
<dbReference type="EMBL" id="CAACVS010000499">
    <property type="protein sequence ID" value="VEU42956.1"/>
    <property type="molecule type" value="Genomic_DNA"/>
</dbReference>
<evidence type="ECO:0000313" key="3">
    <source>
        <dbReference type="EMBL" id="VEU42956.1"/>
    </source>
</evidence>
<dbReference type="Gene3D" id="3.75.10.10">
    <property type="entry name" value="L-arginine/glycine Amidinotransferase, Chain A"/>
    <property type="match status" value="1"/>
</dbReference>
<dbReference type="GO" id="GO:0009446">
    <property type="term" value="P:putrescine biosynthetic process"/>
    <property type="evidence" value="ECO:0007669"/>
    <property type="project" value="InterPro"/>
</dbReference>
<proteinExistence type="predicted"/>
<keyword evidence="4" id="KW-1185">Reference proteome</keyword>
<name>A0A448ZLP2_9STRA</name>
<keyword evidence="1" id="KW-0378">Hydrolase</keyword>
<dbReference type="GO" id="GO:0047632">
    <property type="term" value="F:agmatine deiminase activity"/>
    <property type="evidence" value="ECO:0007669"/>
    <property type="project" value="TreeGrafter"/>
</dbReference>
<dbReference type="Pfam" id="PF04371">
    <property type="entry name" value="PAD_porph"/>
    <property type="match status" value="1"/>
</dbReference>
<evidence type="ECO:0000256" key="1">
    <source>
        <dbReference type="ARBA" id="ARBA00022801"/>
    </source>
</evidence>
<evidence type="ECO:0008006" key="5">
    <source>
        <dbReference type="Google" id="ProtNLM"/>
    </source>
</evidence>
<reference evidence="3 4" key="1">
    <citation type="submission" date="2019-01" db="EMBL/GenBank/DDBJ databases">
        <authorList>
            <person name="Ferrante I. M."/>
        </authorList>
    </citation>
    <scope>NUCLEOTIDE SEQUENCE [LARGE SCALE GENOMIC DNA]</scope>
    <source>
        <strain evidence="3 4">B856</strain>
    </source>
</reference>
<evidence type="ECO:0000256" key="2">
    <source>
        <dbReference type="SAM" id="MobiDB-lite"/>
    </source>
</evidence>
<dbReference type="GO" id="GO:0004668">
    <property type="term" value="F:protein-arginine deiminase activity"/>
    <property type="evidence" value="ECO:0007669"/>
    <property type="project" value="InterPro"/>
</dbReference>
<organism evidence="3 4">
    <name type="scientific">Pseudo-nitzschia multistriata</name>
    <dbReference type="NCBI Taxonomy" id="183589"/>
    <lineage>
        <taxon>Eukaryota</taxon>
        <taxon>Sar</taxon>
        <taxon>Stramenopiles</taxon>
        <taxon>Ochrophyta</taxon>
        <taxon>Bacillariophyta</taxon>
        <taxon>Bacillariophyceae</taxon>
        <taxon>Bacillariophycidae</taxon>
        <taxon>Bacillariales</taxon>
        <taxon>Bacillariaceae</taxon>
        <taxon>Pseudo-nitzschia</taxon>
    </lineage>
</organism>
<dbReference type="PANTHER" id="PTHR31377:SF0">
    <property type="entry name" value="AGMATINE DEIMINASE-RELATED"/>
    <property type="match status" value="1"/>
</dbReference>
<dbReference type="OrthoDB" id="544103at2759"/>
<dbReference type="InterPro" id="IPR007466">
    <property type="entry name" value="Peptidyl-Arg-deiminase_porph"/>
</dbReference>
<dbReference type="Proteomes" id="UP000291116">
    <property type="component" value="Unassembled WGS sequence"/>
</dbReference>
<dbReference type="PANTHER" id="PTHR31377">
    <property type="entry name" value="AGMATINE DEIMINASE-RELATED"/>
    <property type="match status" value="1"/>
</dbReference>
<protein>
    <recommendedName>
        <fullName evidence="5">Agmatine deiminase</fullName>
    </recommendedName>
</protein>
<evidence type="ECO:0000313" key="4">
    <source>
        <dbReference type="Proteomes" id="UP000291116"/>
    </source>
</evidence>